<dbReference type="RefSeq" id="XP_011499212.1">
    <property type="nucleotide sequence ID" value="XM_011500910.1"/>
</dbReference>
<dbReference type="InterPro" id="IPR038322">
    <property type="entry name" value="Pex19_C_sf"/>
</dbReference>
<dbReference type="InterPro" id="IPR006708">
    <property type="entry name" value="Pex19"/>
</dbReference>
<dbReference type="Proteomes" id="UP000695007">
    <property type="component" value="Unplaced"/>
</dbReference>
<dbReference type="GeneID" id="105363261"/>
<dbReference type="PANTHER" id="PTHR12774:SF2">
    <property type="entry name" value="PEROXISOMAL BIOGENESIS FACTOR 19"/>
    <property type="match status" value="1"/>
</dbReference>
<dbReference type="GO" id="GO:0045046">
    <property type="term" value="P:protein import into peroxisome membrane"/>
    <property type="evidence" value="ECO:0007669"/>
    <property type="project" value="TreeGrafter"/>
</dbReference>
<evidence type="ECO:0000256" key="2">
    <source>
        <dbReference type="ARBA" id="ARBA00029688"/>
    </source>
</evidence>
<dbReference type="GO" id="GO:0033328">
    <property type="term" value="F:peroxisome membrane targeting sequence binding"/>
    <property type="evidence" value="ECO:0007669"/>
    <property type="project" value="TreeGrafter"/>
</dbReference>
<sequence length="260" mass="29394">MSDGQKVVDEEEDSELKELLDSALKDLDKQIHPKKYENNVSTIVRDSSNASKENVTVEEVWTEDFIKQAADQFQRNFEELMQKGAISETNDGDNFPNFQTAISQALKDLSSTTENLQNVPNISESDLANMFGQTSLEDDGLGIFPFMQGMMQSILSKDVLYGPLKDLVDKYPVWLNEKKATLPFADVVKYEKQLDLMQKVCSELEAEKPNDTEELKKKRFEKTLLLMEEMQSLGQPPEDLINLSSSVMSGILDSQKCSVM</sequence>
<comment type="similarity">
    <text evidence="1">Belongs to the peroxin-19 family.</text>
</comment>
<reference evidence="4" key="1">
    <citation type="submission" date="2025-08" db="UniProtKB">
        <authorList>
            <consortium name="RefSeq"/>
        </authorList>
    </citation>
    <scope>IDENTIFICATION</scope>
</reference>
<dbReference type="Pfam" id="PF04614">
    <property type="entry name" value="Pex19"/>
    <property type="match status" value="1"/>
</dbReference>
<dbReference type="GO" id="GO:0005778">
    <property type="term" value="C:peroxisomal membrane"/>
    <property type="evidence" value="ECO:0007669"/>
    <property type="project" value="TreeGrafter"/>
</dbReference>
<keyword evidence="3" id="KW-1185">Reference proteome</keyword>
<protein>
    <recommendedName>
        <fullName evidence="2">Peroxin-19</fullName>
    </recommendedName>
</protein>
<accession>A0AAJ6YJI4</accession>
<evidence type="ECO:0000313" key="4">
    <source>
        <dbReference type="RefSeq" id="XP_011499212.1"/>
    </source>
</evidence>
<dbReference type="Gene3D" id="1.20.120.900">
    <property type="entry name" value="Pex19, mPTS binding domain"/>
    <property type="match status" value="1"/>
</dbReference>
<evidence type="ECO:0000313" key="3">
    <source>
        <dbReference type="Proteomes" id="UP000695007"/>
    </source>
</evidence>
<dbReference type="PANTHER" id="PTHR12774">
    <property type="entry name" value="PEROXISOMAL BIOGENESIS FACTOR 19"/>
    <property type="match status" value="1"/>
</dbReference>
<organism evidence="3 4">
    <name type="scientific">Ceratosolen solmsi marchali</name>
    <dbReference type="NCBI Taxonomy" id="326594"/>
    <lineage>
        <taxon>Eukaryota</taxon>
        <taxon>Metazoa</taxon>
        <taxon>Ecdysozoa</taxon>
        <taxon>Arthropoda</taxon>
        <taxon>Hexapoda</taxon>
        <taxon>Insecta</taxon>
        <taxon>Pterygota</taxon>
        <taxon>Neoptera</taxon>
        <taxon>Endopterygota</taxon>
        <taxon>Hymenoptera</taxon>
        <taxon>Apocrita</taxon>
        <taxon>Proctotrupomorpha</taxon>
        <taxon>Chalcidoidea</taxon>
        <taxon>Agaonidae</taxon>
        <taxon>Agaoninae</taxon>
        <taxon>Ceratosolen</taxon>
    </lineage>
</organism>
<gene>
    <name evidence="4" type="primary">LOC105363261</name>
</gene>
<dbReference type="AlphaFoldDB" id="A0AAJ6YJI4"/>
<proteinExistence type="inferred from homology"/>
<name>A0AAJ6YJI4_9HYME</name>
<evidence type="ECO:0000256" key="1">
    <source>
        <dbReference type="ARBA" id="ARBA00006326"/>
    </source>
</evidence>
<dbReference type="CTD" id="5824"/>